<sequence>MKKNFLDARELEHPKPLEEAIKTLRELDEDSYFYMIHRKNPIPLVNLAKEQNFKIISHQESENLWHILVAKNGDIELEEFLCLSKMDSH</sequence>
<organism evidence="2">
    <name type="scientific">hydrothermal vent metagenome</name>
    <dbReference type="NCBI Taxonomy" id="652676"/>
    <lineage>
        <taxon>unclassified sequences</taxon>
        <taxon>metagenomes</taxon>
        <taxon>ecological metagenomes</taxon>
    </lineage>
</organism>
<gene>
    <name evidence="2" type="ORF">MNB_SV-9-1458</name>
</gene>
<evidence type="ECO:0000313" key="2">
    <source>
        <dbReference type="EMBL" id="SFV61460.1"/>
    </source>
</evidence>
<dbReference type="AlphaFoldDB" id="A0A1W1C6I6"/>
<dbReference type="Pfam" id="PF10006">
    <property type="entry name" value="DUF2249"/>
    <property type="match status" value="1"/>
</dbReference>
<proteinExistence type="predicted"/>
<reference evidence="2" key="1">
    <citation type="submission" date="2016-10" db="EMBL/GenBank/DDBJ databases">
        <authorList>
            <person name="de Groot N.N."/>
        </authorList>
    </citation>
    <scope>NUCLEOTIDE SEQUENCE</scope>
</reference>
<dbReference type="EMBL" id="FPHG01000048">
    <property type="protein sequence ID" value="SFV61460.1"/>
    <property type="molecule type" value="Genomic_DNA"/>
</dbReference>
<protein>
    <recommendedName>
        <fullName evidence="1">DUF2249 domain-containing protein</fullName>
    </recommendedName>
</protein>
<accession>A0A1W1C6I6</accession>
<dbReference type="InterPro" id="IPR036868">
    <property type="entry name" value="TusA-like_sf"/>
</dbReference>
<dbReference type="SUPFAM" id="SSF64307">
    <property type="entry name" value="SirA-like"/>
    <property type="match status" value="1"/>
</dbReference>
<evidence type="ECO:0000259" key="1">
    <source>
        <dbReference type="Pfam" id="PF10006"/>
    </source>
</evidence>
<feature type="domain" description="DUF2249" evidence="1">
    <location>
        <begin position="6"/>
        <end position="71"/>
    </location>
</feature>
<name>A0A1W1C6I6_9ZZZZ</name>
<dbReference type="InterPro" id="IPR018720">
    <property type="entry name" value="DUF2249"/>
</dbReference>